<feature type="compositionally biased region" description="Polar residues" evidence="1">
    <location>
        <begin position="90"/>
        <end position="99"/>
    </location>
</feature>
<dbReference type="HOGENOM" id="CLU_147134_0_0_1"/>
<dbReference type="ExpressionAtlas" id="I1IBC7">
    <property type="expression patterns" value="baseline"/>
</dbReference>
<name>I1IBC7_BRADI</name>
<dbReference type="OMA" id="AHHEITS"/>
<evidence type="ECO:0000313" key="4">
    <source>
        <dbReference type="Proteomes" id="UP000008810"/>
    </source>
</evidence>
<dbReference type="FunCoup" id="I1IBC7">
    <property type="interactions" value="1355"/>
</dbReference>
<dbReference type="OrthoDB" id="775892at2759"/>
<dbReference type="Proteomes" id="UP000008810">
    <property type="component" value="Chromosome 3"/>
</dbReference>
<feature type="compositionally biased region" description="Basic and acidic residues" evidence="1">
    <location>
        <begin position="118"/>
        <end position="128"/>
    </location>
</feature>
<feature type="compositionally biased region" description="Basic residues" evidence="1">
    <location>
        <begin position="100"/>
        <end position="114"/>
    </location>
</feature>
<keyword evidence="4" id="KW-1185">Reference proteome</keyword>
<sequence>MAKYNVVQKNKREFNQDRKRQAHGDPNSGKLKHRNAPVSMSGKRKRKLLRRHNRDQKEAVMVKALENNMGDVEMASAEASLETAKDKSQMKFNVKNSRIQIKRLKGKGRNKAKNAKQPTKEKADAMVE</sequence>
<dbReference type="AlphaFoldDB" id="I1IBC7"/>
<protein>
    <submittedName>
        <fullName evidence="2 3">Uncharacterized protein</fullName>
    </submittedName>
</protein>
<gene>
    <name evidence="2" type="ORF">BRADI_3g48110v3</name>
</gene>
<organism evidence="2">
    <name type="scientific">Brachypodium distachyon</name>
    <name type="common">Purple false brome</name>
    <name type="synonym">Trachynia distachya</name>
    <dbReference type="NCBI Taxonomy" id="15368"/>
    <lineage>
        <taxon>Eukaryota</taxon>
        <taxon>Viridiplantae</taxon>
        <taxon>Streptophyta</taxon>
        <taxon>Embryophyta</taxon>
        <taxon>Tracheophyta</taxon>
        <taxon>Spermatophyta</taxon>
        <taxon>Magnoliopsida</taxon>
        <taxon>Liliopsida</taxon>
        <taxon>Poales</taxon>
        <taxon>Poaceae</taxon>
        <taxon>BOP clade</taxon>
        <taxon>Pooideae</taxon>
        <taxon>Stipodae</taxon>
        <taxon>Brachypodieae</taxon>
        <taxon>Brachypodium</taxon>
    </lineage>
</organism>
<feature type="region of interest" description="Disordered" evidence="1">
    <location>
        <begin position="80"/>
        <end position="128"/>
    </location>
</feature>
<feature type="compositionally biased region" description="Basic and acidic residues" evidence="1">
    <location>
        <begin position="10"/>
        <end position="23"/>
    </location>
</feature>
<reference evidence="2 3" key="1">
    <citation type="journal article" date="2010" name="Nature">
        <title>Genome sequencing and analysis of the model grass Brachypodium distachyon.</title>
        <authorList>
            <consortium name="International Brachypodium Initiative"/>
        </authorList>
    </citation>
    <scope>NUCLEOTIDE SEQUENCE [LARGE SCALE GENOMIC DNA]</scope>
    <source>
        <strain evidence="2 3">Bd21</strain>
    </source>
</reference>
<feature type="region of interest" description="Disordered" evidence="1">
    <location>
        <begin position="1"/>
        <end position="57"/>
    </location>
</feature>
<accession>I1IBC7</accession>
<reference evidence="3" key="3">
    <citation type="submission" date="2018-08" db="UniProtKB">
        <authorList>
            <consortium name="EnsemblPlants"/>
        </authorList>
    </citation>
    <scope>IDENTIFICATION</scope>
    <source>
        <strain evidence="3">cv. Bd21</strain>
    </source>
</reference>
<dbReference type="EMBL" id="CM000882">
    <property type="protein sequence ID" value="KQK00238.1"/>
    <property type="molecule type" value="Genomic_DNA"/>
</dbReference>
<reference evidence="2" key="2">
    <citation type="submission" date="2017-06" db="EMBL/GenBank/DDBJ databases">
        <title>WGS assembly of Brachypodium distachyon.</title>
        <authorList>
            <consortium name="The International Brachypodium Initiative"/>
            <person name="Lucas S."/>
            <person name="Harmon-Smith M."/>
            <person name="Lail K."/>
            <person name="Tice H."/>
            <person name="Grimwood J."/>
            <person name="Bruce D."/>
            <person name="Barry K."/>
            <person name="Shu S."/>
            <person name="Lindquist E."/>
            <person name="Wang M."/>
            <person name="Pitluck S."/>
            <person name="Vogel J.P."/>
            <person name="Garvin D.F."/>
            <person name="Mockler T.C."/>
            <person name="Schmutz J."/>
            <person name="Rokhsar D."/>
            <person name="Bevan M.W."/>
        </authorList>
    </citation>
    <scope>NUCLEOTIDE SEQUENCE</scope>
    <source>
        <strain evidence="2">Bd21</strain>
    </source>
</reference>
<dbReference type="PANTHER" id="PTHR36709">
    <property type="entry name" value="OS02G0604100 PROTEIN"/>
    <property type="match status" value="1"/>
</dbReference>
<evidence type="ECO:0000313" key="3">
    <source>
        <dbReference type="EnsemblPlants" id="KQK00238"/>
    </source>
</evidence>
<dbReference type="eggNOG" id="ENOG502S3X3">
    <property type="taxonomic scope" value="Eukaryota"/>
</dbReference>
<dbReference type="PANTHER" id="PTHR36709:SF1">
    <property type="entry name" value="OS02G0604100 PROTEIN"/>
    <property type="match status" value="1"/>
</dbReference>
<dbReference type="KEGG" id="bdi:100838617"/>
<dbReference type="EnsemblPlants" id="KQK00238">
    <property type="protein sequence ID" value="KQK00238"/>
    <property type="gene ID" value="BRADI_3g48110v3"/>
</dbReference>
<proteinExistence type="predicted"/>
<dbReference type="STRING" id="15368.I1IBC7"/>
<dbReference type="Gramene" id="KQK00238">
    <property type="protein sequence ID" value="KQK00238"/>
    <property type="gene ID" value="BRADI_3g48110v3"/>
</dbReference>
<evidence type="ECO:0000313" key="2">
    <source>
        <dbReference type="EMBL" id="KQK00238.1"/>
    </source>
</evidence>
<evidence type="ECO:0000256" key="1">
    <source>
        <dbReference type="SAM" id="MobiDB-lite"/>
    </source>
</evidence>
<feature type="compositionally biased region" description="Basic residues" evidence="1">
    <location>
        <begin position="42"/>
        <end position="54"/>
    </location>
</feature>